<dbReference type="KEGG" id="dcr:108200735"/>
<dbReference type="OMA" id="THGTICC"/>
<dbReference type="AlphaFoldDB" id="A0A175YE52"/>
<protein>
    <submittedName>
        <fullName evidence="2">Uncharacterized protein</fullName>
    </submittedName>
</protein>
<gene>
    <name evidence="2" type="ORF">DCAR_0933442</name>
</gene>
<keyword evidence="3" id="KW-1185">Reference proteome</keyword>
<dbReference type="EMBL" id="CP093351">
    <property type="protein sequence ID" value="WOH13929.1"/>
    <property type="molecule type" value="Genomic_DNA"/>
</dbReference>
<organism evidence="2 3">
    <name type="scientific">Daucus carota subsp. sativus</name>
    <name type="common">Carrot</name>
    <dbReference type="NCBI Taxonomy" id="79200"/>
    <lineage>
        <taxon>Eukaryota</taxon>
        <taxon>Viridiplantae</taxon>
        <taxon>Streptophyta</taxon>
        <taxon>Embryophyta</taxon>
        <taxon>Tracheophyta</taxon>
        <taxon>Spermatophyta</taxon>
        <taxon>Magnoliopsida</taxon>
        <taxon>eudicotyledons</taxon>
        <taxon>Gunneridae</taxon>
        <taxon>Pentapetalae</taxon>
        <taxon>asterids</taxon>
        <taxon>campanulids</taxon>
        <taxon>Apiales</taxon>
        <taxon>Apiaceae</taxon>
        <taxon>Apioideae</taxon>
        <taxon>Scandiceae</taxon>
        <taxon>Daucinae</taxon>
        <taxon>Daucus</taxon>
        <taxon>Daucus sect. Daucus</taxon>
    </lineage>
</organism>
<feature type="compositionally biased region" description="Low complexity" evidence="1">
    <location>
        <begin position="16"/>
        <end position="28"/>
    </location>
</feature>
<name>A0A175YE52_DAUCS</name>
<proteinExistence type="predicted"/>
<accession>A0A175YE52</accession>
<reference evidence="2" key="2">
    <citation type="submission" date="2022-03" db="EMBL/GenBank/DDBJ databases">
        <title>Draft title - Genomic analysis of global carrot germplasm unveils the trajectory of domestication and the origin of high carotenoid orange carrot.</title>
        <authorList>
            <person name="Iorizzo M."/>
            <person name="Ellison S."/>
            <person name="Senalik D."/>
            <person name="Macko-Podgorni A."/>
            <person name="Grzebelus D."/>
            <person name="Bostan H."/>
            <person name="Rolling W."/>
            <person name="Curaba J."/>
            <person name="Simon P."/>
        </authorList>
    </citation>
    <scope>NUCLEOTIDE SEQUENCE</scope>
    <source>
        <tissue evidence="2">Leaf</tissue>
    </source>
</reference>
<evidence type="ECO:0000256" key="1">
    <source>
        <dbReference type="SAM" id="MobiDB-lite"/>
    </source>
</evidence>
<reference evidence="2" key="1">
    <citation type="journal article" date="2016" name="Nat. Genet.">
        <title>A high-quality carrot genome assembly provides new insights into carotenoid accumulation and asterid genome evolution.</title>
        <authorList>
            <person name="Iorizzo M."/>
            <person name="Ellison S."/>
            <person name="Senalik D."/>
            <person name="Zeng P."/>
            <person name="Satapoomin P."/>
            <person name="Huang J."/>
            <person name="Bowman M."/>
            <person name="Iovene M."/>
            <person name="Sanseverino W."/>
            <person name="Cavagnaro P."/>
            <person name="Yildiz M."/>
            <person name="Macko-Podgorni A."/>
            <person name="Moranska E."/>
            <person name="Grzebelus E."/>
            <person name="Grzebelus D."/>
            <person name="Ashrafi H."/>
            <person name="Zheng Z."/>
            <person name="Cheng S."/>
            <person name="Spooner D."/>
            <person name="Van Deynze A."/>
            <person name="Simon P."/>
        </authorList>
    </citation>
    <scope>NUCLEOTIDE SEQUENCE</scope>
    <source>
        <tissue evidence="2">Leaf</tissue>
    </source>
</reference>
<dbReference type="OrthoDB" id="1929591at2759"/>
<evidence type="ECO:0000313" key="2">
    <source>
        <dbReference type="EMBL" id="WOH13929.1"/>
    </source>
</evidence>
<dbReference type="Gramene" id="KZM81481">
    <property type="protein sequence ID" value="KZM81481"/>
    <property type="gene ID" value="DCAR_029094"/>
</dbReference>
<feature type="region of interest" description="Disordered" evidence="1">
    <location>
        <begin position="13"/>
        <end position="40"/>
    </location>
</feature>
<evidence type="ECO:0000313" key="3">
    <source>
        <dbReference type="Proteomes" id="UP000077755"/>
    </source>
</evidence>
<sequence length="93" mass="10140">MAWRGSLTRALVSTARSPSLRPSPSLPRLRPPPLSSPRRRISFTNPRNLGELGCAQSLLPMLAGTRLGSHLSVNVRAFCELTHGTICCSCQDR</sequence>
<dbReference type="Proteomes" id="UP000077755">
    <property type="component" value="Chromosome 9"/>
</dbReference>